<dbReference type="InterPro" id="IPR042100">
    <property type="entry name" value="Bug_dom1"/>
</dbReference>
<feature type="chain" id="PRO_5047499085" evidence="2">
    <location>
        <begin position="23"/>
        <end position="331"/>
    </location>
</feature>
<keyword evidence="4" id="KW-1185">Reference proteome</keyword>
<dbReference type="Proteomes" id="UP001589789">
    <property type="component" value="Unassembled WGS sequence"/>
</dbReference>
<reference evidence="3 4" key="1">
    <citation type="submission" date="2024-09" db="EMBL/GenBank/DDBJ databases">
        <authorList>
            <person name="Sun Q."/>
            <person name="Mori K."/>
        </authorList>
    </citation>
    <scope>NUCLEOTIDE SEQUENCE [LARGE SCALE GENOMIC DNA]</scope>
    <source>
        <strain evidence="3 4">CCM 7468</strain>
    </source>
</reference>
<accession>A0ABV6ITZ2</accession>
<dbReference type="InterPro" id="IPR005064">
    <property type="entry name" value="BUG"/>
</dbReference>
<comment type="similarity">
    <text evidence="1">Belongs to the UPF0065 (bug) family.</text>
</comment>
<feature type="signal peptide" evidence="2">
    <location>
        <begin position="1"/>
        <end position="22"/>
    </location>
</feature>
<evidence type="ECO:0000313" key="4">
    <source>
        <dbReference type="Proteomes" id="UP001589789"/>
    </source>
</evidence>
<dbReference type="Gene3D" id="3.40.190.10">
    <property type="entry name" value="Periplasmic binding protein-like II"/>
    <property type="match status" value="1"/>
</dbReference>
<dbReference type="Pfam" id="PF03401">
    <property type="entry name" value="TctC"/>
    <property type="match status" value="1"/>
</dbReference>
<dbReference type="CDD" id="cd07012">
    <property type="entry name" value="PBP2_Bug_TTT"/>
    <property type="match status" value="1"/>
</dbReference>
<keyword evidence="2" id="KW-0732">Signal</keyword>
<proteinExistence type="inferred from homology"/>
<dbReference type="RefSeq" id="WP_377050227.1">
    <property type="nucleotide sequence ID" value="NZ_JBHLVZ010000023.1"/>
</dbReference>
<dbReference type="EMBL" id="JBHLVZ010000023">
    <property type="protein sequence ID" value="MFC0386083.1"/>
    <property type="molecule type" value="Genomic_DNA"/>
</dbReference>
<evidence type="ECO:0000256" key="1">
    <source>
        <dbReference type="ARBA" id="ARBA00006987"/>
    </source>
</evidence>
<comment type="caution">
    <text evidence="3">The sequence shown here is derived from an EMBL/GenBank/DDBJ whole genome shotgun (WGS) entry which is preliminary data.</text>
</comment>
<dbReference type="PANTHER" id="PTHR42928">
    <property type="entry name" value="TRICARBOXYLATE-BINDING PROTEIN"/>
    <property type="match status" value="1"/>
</dbReference>
<organism evidence="3 4">
    <name type="scientific">Muricoccus vinaceus</name>
    <dbReference type="NCBI Taxonomy" id="424704"/>
    <lineage>
        <taxon>Bacteria</taxon>
        <taxon>Pseudomonadati</taxon>
        <taxon>Pseudomonadota</taxon>
        <taxon>Alphaproteobacteria</taxon>
        <taxon>Acetobacterales</taxon>
        <taxon>Roseomonadaceae</taxon>
        <taxon>Muricoccus</taxon>
    </lineage>
</organism>
<dbReference type="InterPro" id="IPR006311">
    <property type="entry name" value="TAT_signal"/>
</dbReference>
<dbReference type="PROSITE" id="PS51318">
    <property type="entry name" value="TAT"/>
    <property type="match status" value="1"/>
</dbReference>
<gene>
    <name evidence="3" type="ORF">ACFFIC_11085</name>
</gene>
<dbReference type="PIRSF" id="PIRSF017082">
    <property type="entry name" value="YflP"/>
    <property type="match status" value="1"/>
</dbReference>
<evidence type="ECO:0000313" key="3">
    <source>
        <dbReference type="EMBL" id="MFC0386083.1"/>
    </source>
</evidence>
<dbReference type="SUPFAM" id="SSF53850">
    <property type="entry name" value="Periplasmic binding protein-like II"/>
    <property type="match status" value="1"/>
</dbReference>
<dbReference type="Gene3D" id="3.40.190.150">
    <property type="entry name" value="Bordetella uptake gene, domain 1"/>
    <property type="match status" value="1"/>
</dbReference>
<protein>
    <submittedName>
        <fullName evidence="3">Bug family tripartite tricarboxylate transporter substrate binding protein</fullName>
    </submittedName>
</protein>
<sequence>MRRRRLLGAAGALGLLAAQGRAKDAAAQSAAWAPDRPVRLIVPFAAGGPADIFGRLFAEALARNLGQPVVVENRTGAGGVIGHDAVAKAAPDGATLGITGPGALSIAPALPRQRMPFDVYRDLVHLSLVVRVPEVVVVNARTGPRDLAGLIAAARARAGEVTYGSAGVGSITHLASALLASETGMEATHIPYRGAAPAATDLLGGRFTFMTADVPVLRPHLDSGDLRPLAVTTAHRVPALPEVPTTAELGFPRVNSDNWYGLAAPAGLPAPMRRRLEAAATAALRDPALVQGFAAQGGEAAPMEGEEYLTFLRAEGMKWEPLVRQSGAESL</sequence>
<name>A0ABV6ITZ2_9PROT</name>
<evidence type="ECO:0000256" key="2">
    <source>
        <dbReference type="SAM" id="SignalP"/>
    </source>
</evidence>
<dbReference type="PANTHER" id="PTHR42928:SF5">
    <property type="entry name" value="BLR1237 PROTEIN"/>
    <property type="match status" value="1"/>
</dbReference>